<dbReference type="SUPFAM" id="SSF48695">
    <property type="entry name" value="Multiheme cytochromes"/>
    <property type="match status" value="1"/>
</dbReference>
<evidence type="ECO:0000313" key="3">
    <source>
        <dbReference type="Proteomes" id="UP000249185"/>
    </source>
</evidence>
<organism evidence="2 3">
    <name type="scientific">Rhodovulum sulfidophilum</name>
    <name type="common">Rhodobacter sulfidophilus</name>
    <dbReference type="NCBI Taxonomy" id="35806"/>
    <lineage>
        <taxon>Bacteria</taxon>
        <taxon>Pseudomonadati</taxon>
        <taxon>Pseudomonadota</taxon>
        <taxon>Alphaproteobacteria</taxon>
        <taxon>Rhodobacterales</taxon>
        <taxon>Paracoccaceae</taxon>
        <taxon>Rhodovulum</taxon>
    </lineage>
</organism>
<protein>
    <submittedName>
        <fullName evidence="2">Isoquinoline 1-oxidoreductase subunit</fullName>
    </submittedName>
</protein>
<evidence type="ECO:0000313" key="2">
    <source>
        <dbReference type="EMBL" id="PZQ50792.1"/>
    </source>
</evidence>
<sequence length="206" mass="21524">MRIATVAGVVFSVLSLHALAVPAAAADLRPVDSFATISDEAARSVALFEESAKVITHPRCVNCHPVDNSPRQGMDMRLHEPPVVRGEADMGAPGMMCTTCHGPENVPVVAQAEGIGSIPGNPAWHLAPLSMGWIGVSPGAICAQLKDPARNGGRDLAAIVEHMAHDDLVGWAWNPGAGREPAPGTQERFGALIQAWVDTGAHCPTP</sequence>
<reference evidence="2 3" key="1">
    <citation type="submission" date="2017-08" db="EMBL/GenBank/DDBJ databases">
        <title>Infants hospitalized years apart are colonized by the same room-sourced microbial strains.</title>
        <authorList>
            <person name="Brooks B."/>
            <person name="Olm M.R."/>
            <person name="Firek B.A."/>
            <person name="Baker R."/>
            <person name="Thomas B.C."/>
            <person name="Morowitz M.J."/>
            <person name="Banfield J.F."/>
        </authorList>
    </citation>
    <scope>NUCLEOTIDE SEQUENCE [LARGE SCALE GENOMIC DNA]</scope>
    <source>
        <strain evidence="2">S2_005_002_R2_34</strain>
    </source>
</reference>
<keyword evidence="1" id="KW-0732">Signal</keyword>
<dbReference type="InterPro" id="IPR036280">
    <property type="entry name" value="Multihaem_cyt_sf"/>
</dbReference>
<dbReference type="EMBL" id="QFPW01000003">
    <property type="protein sequence ID" value="PZQ50792.1"/>
    <property type="molecule type" value="Genomic_DNA"/>
</dbReference>
<comment type="caution">
    <text evidence="2">The sequence shown here is derived from an EMBL/GenBank/DDBJ whole genome shotgun (WGS) entry which is preliminary data.</text>
</comment>
<evidence type="ECO:0000256" key="1">
    <source>
        <dbReference type="SAM" id="SignalP"/>
    </source>
</evidence>
<gene>
    <name evidence="2" type="ORF">DI556_06650</name>
</gene>
<proteinExistence type="predicted"/>
<name>A0A2W5NBG9_RHOSU</name>
<dbReference type="Proteomes" id="UP000249185">
    <property type="component" value="Unassembled WGS sequence"/>
</dbReference>
<feature type="signal peptide" evidence="1">
    <location>
        <begin position="1"/>
        <end position="20"/>
    </location>
</feature>
<feature type="chain" id="PRO_5016165387" evidence="1">
    <location>
        <begin position="21"/>
        <end position="206"/>
    </location>
</feature>
<accession>A0A2W5NBG9</accession>
<dbReference type="AlphaFoldDB" id="A0A2W5NBG9"/>